<comment type="catalytic activity">
    <reaction evidence="1">
        <text>Endonucleolytic cleavage to 5'-phosphomonoester.</text>
        <dbReference type="EC" id="3.1.26.4"/>
    </reaction>
</comment>
<sequence>MSILKQFGIEIAFKKKSKLIETLDIGGNGSSGSGSGKGSGKGRGEGGCGEIKNETCDVFPLMSSMKKRENEPPSDGVIVFTDGASKGNGSKHSRSGCAAIFPNHLELNITHTLPVGSTNNRAEYTAVQLALEQVDREDSMKRKTVYIYTDSQLIVDSMSKWITQWKRNGWKKKDGKPVLNQDILKRIDDLSQLRRVVYKHVMAHTGRDDWESVWNDRADKEANKAALAHEAHAKKINDYF</sequence>
<dbReference type="InterPro" id="IPR012337">
    <property type="entry name" value="RNaseH-like_sf"/>
</dbReference>
<dbReference type="CDD" id="cd09280">
    <property type="entry name" value="RNase_HI_eukaryote_like"/>
    <property type="match status" value="1"/>
</dbReference>
<dbReference type="PANTHER" id="PTHR10642:SF26">
    <property type="entry name" value="RIBONUCLEASE H1"/>
    <property type="match status" value="1"/>
</dbReference>
<comment type="similarity">
    <text evidence="2">Belongs to the RNase H family.</text>
</comment>
<keyword evidence="6" id="KW-0255">Endonuclease</keyword>
<evidence type="ECO:0000256" key="5">
    <source>
        <dbReference type="ARBA" id="ARBA00022723"/>
    </source>
</evidence>
<dbReference type="InterPro" id="IPR050092">
    <property type="entry name" value="RNase_H"/>
</dbReference>
<feature type="compositionally biased region" description="Gly residues" evidence="8">
    <location>
        <begin position="26"/>
        <end position="48"/>
    </location>
</feature>
<feature type="domain" description="RNase H type-1" evidence="9">
    <location>
        <begin position="73"/>
        <end position="227"/>
    </location>
</feature>
<evidence type="ECO:0000256" key="4">
    <source>
        <dbReference type="ARBA" id="ARBA00022722"/>
    </source>
</evidence>
<accession>A0A6C0KWW7</accession>
<dbReference type="EMBL" id="MN740975">
    <property type="protein sequence ID" value="QHU20828.1"/>
    <property type="molecule type" value="Genomic_DNA"/>
</dbReference>
<dbReference type="PROSITE" id="PS50879">
    <property type="entry name" value="RNASE_H_1"/>
    <property type="match status" value="1"/>
</dbReference>
<evidence type="ECO:0000256" key="3">
    <source>
        <dbReference type="ARBA" id="ARBA00012180"/>
    </source>
</evidence>
<dbReference type="GO" id="GO:0043137">
    <property type="term" value="P:DNA replication, removal of RNA primer"/>
    <property type="evidence" value="ECO:0007669"/>
    <property type="project" value="TreeGrafter"/>
</dbReference>
<dbReference type="Gene3D" id="3.30.420.10">
    <property type="entry name" value="Ribonuclease H-like superfamily/Ribonuclease H"/>
    <property type="match status" value="1"/>
</dbReference>
<dbReference type="InterPro" id="IPR002156">
    <property type="entry name" value="RNaseH_domain"/>
</dbReference>
<name>A0A6C0KWW7_9ZZZZ</name>
<dbReference type="GO" id="GO:0003676">
    <property type="term" value="F:nucleic acid binding"/>
    <property type="evidence" value="ECO:0007669"/>
    <property type="project" value="InterPro"/>
</dbReference>
<keyword evidence="5" id="KW-0479">Metal-binding</keyword>
<dbReference type="SUPFAM" id="SSF53098">
    <property type="entry name" value="Ribonuclease H-like"/>
    <property type="match status" value="1"/>
</dbReference>
<evidence type="ECO:0000256" key="7">
    <source>
        <dbReference type="ARBA" id="ARBA00022801"/>
    </source>
</evidence>
<evidence type="ECO:0000313" key="10">
    <source>
        <dbReference type="EMBL" id="QHU20828.1"/>
    </source>
</evidence>
<dbReference type="InterPro" id="IPR036397">
    <property type="entry name" value="RNaseH_sf"/>
</dbReference>
<reference evidence="10" key="1">
    <citation type="journal article" date="2020" name="Nature">
        <title>Giant virus diversity and host interactions through global metagenomics.</title>
        <authorList>
            <person name="Schulz F."/>
            <person name="Roux S."/>
            <person name="Paez-Espino D."/>
            <person name="Jungbluth S."/>
            <person name="Walsh D.A."/>
            <person name="Denef V.J."/>
            <person name="McMahon K.D."/>
            <person name="Konstantinidis K.T."/>
            <person name="Eloe-Fadrosh E.A."/>
            <person name="Kyrpides N.C."/>
            <person name="Woyke T."/>
        </authorList>
    </citation>
    <scope>NUCLEOTIDE SEQUENCE</scope>
    <source>
        <strain evidence="10">GVMAG-S-3300013094-100</strain>
    </source>
</reference>
<keyword evidence="4" id="KW-0540">Nuclease</keyword>
<dbReference type="GO" id="GO:0046872">
    <property type="term" value="F:metal ion binding"/>
    <property type="evidence" value="ECO:0007669"/>
    <property type="project" value="UniProtKB-KW"/>
</dbReference>
<protein>
    <recommendedName>
        <fullName evidence="3">ribonuclease H</fullName>
        <ecNumber evidence="3">3.1.26.4</ecNumber>
    </recommendedName>
</protein>
<dbReference type="PANTHER" id="PTHR10642">
    <property type="entry name" value="RIBONUCLEASE H1"/>
    <property type="match status" value="1"/>
</dbReference>
<proteinExistence type="inferred from homology"/>
<dbReference type="GO" id="GO:0004523">
    <property type="term" value="F:RNA-DNA hybrid ribonuclease activity"/>
    <property type="evidence" value="ECO:0007669"/>
    <property type="project" value="UniProtKB-EC"/>
</dbReference>
<evidence type="ECO:0000256" key="6">
    <source>
        <dbReference type="ARBA" id="ARBA00022759"/>
    </source>
</evidence>
<evidence type="ECO:0000256" key="1">
    <source>
        <dbReference type="ARBA" id="ARBA00000077"/>
    </source>
</evidence>
<dbReference type="Pfam" id="PF00075">
    <property type="entry name" value="RNase_H"/>
    <property type="match status" value="1"/>
</dbReference>
<feature type="region of interest" description="Disordered" evidence="8">
    <location>
        <begin position="24"/>
        <end position="48"/>
    </location>
</feature>
<organism evidence="10">
    <name type="scientific">viral metagenome</name>
    <dbReference type="NCBI Taxonomy" id="1070528"/>
    <lineage>
        <taxon>unclassified sequences</taxon>
        <taxon>metagenomes</taxon>
        <taxon>organismal metagenomes</taxon>
    </lineage>
</organism>
<dbReference type="EC" id="3.1.26.4" evidence="3"/>
<evidence type="ECO:0000256" key="2">
    <source>
        <dbReference type="ARBA" id="ARBA00005300"/>
    </source>
</evidence>
<evidence type="ECO:0000256" key="8">
    <source>
        <dbReference type="SAM" id="MobiDB-lite"/>
    </source>
</evidence>
<dbReference type="AlphaFoldDB" id="A0A6C0KWW7"/>
<evidence type="ECO:0000259" key="9">
    <source>
        <dbReference type="PROSITE" id="PS50879"/>
    </source>
</evidence>
<keyword evidence="7" id="KW-0378">Hydrolase</keyword>